<accession>A0A8S2MVS4</accession>
<sequence length="80" mass="9000">VFGGDQEIDGSNGEDEMNCFKLDFNECRSDGEIDCLDGSDEQKSILNENVNTNYSQCYQLVQFDCDEHFCSKDMFSCDGG</sequence>
<protein>
    <submittedName>
        <fullName evidence="2">Uncharacterized protein</fullName>
    </submittedName>
</protein>
<evidence type="ECO:0000313" key="3">
    <source>
        <dbReference type="Proteomes" id="UP000682733"/>
    </source>
</evidence>
<organism evidence="2 3">
    <name type="scientific">Didymodactylos carnosus</name>
    <dbReference type="NCBI Taxonomy" id="1234261"/>
    <lineage>
        <taxon>Eukaryota</taxon>
        <taxon>Metazoa</taxon>
        <taxon>Spiralia</taxon>
        <taxon>Gnathifera</taxon>
        <taxon>Rotifera</taxon>
        <taxon>Eurotatoria</taxon>
        <taxon>Bdelloidea</taxon>
        <taxon>Philodinida</taxon>
        <taxon>Philodinidae</taxon>
        <taxon>Didymodactylos</taxon>
    </lineage>
</organism>
<dbReference type="EMBL" id="CAJNOK010012014">
    <property type="protein sequence ID" value="CAF1153870.1"/>
    <property type="molecule type" value="Genomic_DNA"/>
</dbReference>
<dbReference type="EMBL" id="CAJOBA010032451">
    <property type="protein sequence ID" value="CAF3963531.1"/>
    <property type="molecule type" value="Genomic_DNA"/>
</dbReference>
<comment type="caution">
    <text evidence="2">The sequence shown here is derived from an EMBL/GenBank/DDBJ whole genome shotgun (WGS) entry which is preliminary data.</text>
</comment>
<dbReference type="AlphaFoldDB" id="A0A8S2MVS4"/>
<dbReference type="Proteomes" id="UP000682733">
    <property type="component" value="Unassembled WGS sequence"/>
</dbReference>
<feature type="non-terminal residue" evidence="2">
    <location>
        <position position="1"/>
    </location>
</feature>
<name>A0A8S2MVS4_9BILA</name>
<proteinExistence type="predicted"/>
<evidence type="ECO:0000313" key="1">
    <source>
        <dbReference type="EMBL" id="CAF1153870.1"/>
    </source>
</evidence>
<dbReference type="Proteomes" id="UP000677228">
    <property type="component" value="Unassembled WGS sequence"/>
</dbReference>
<reference evidence="2" key="1">
    <citation type="submission" date="2021-02" db="EMBL/GenBank/DDBJ databases">
        <authorList>
            <person name="Nowell W R."/>
        </authorList>
    </citation>
    <scope>NUCLEOTIDE SEQUENCE</scope>
</reference>
<evidence type="ECO:0000313" key="2">
    <source>
        <dbReference type="EMBL" id="CAF3963531.1"/>
    </source>
</evidence>
<gene>
    <name evidence="1" type="ORF">OVA965_LOCUS21744</name>
    <name evidence="2" type="ORF">TMI583_LOCUS22454</name>
</gene>